<dbReference type="Pfam" id="PF06985">
    <property type="entry name" value="HET"/>
    <property type="match status" value="1"/>
</dbReference>
<dbReference type="Proteomes" id="UP000800036">
    <property type="component" value="Unassembled WGS sequence"/>
</dbReference>
<dbReference type="EMBL" id="ML976705">
    <property type="protein sequence ID" value="KAF1969904.1"/>
    <property type="molecule type" value="Genomic_DNA"/>
</dbReference>
<dbReference type="InterPro" id="IPR052895">
    <property type="entry name" value="HetReg/Transcr_Mod"/>
</dbReference>
<organism evidence="2 3">
    <name type="scientific">Bimuria novae-zelandiae CBS 107.79</name>
    <dbReference type="NCBI Taxonomy" id="1447943"/>
    <lineage>
        <taxon>Eukaryota</taxon>
        <taxon>Fungi</taxon>
        <taxon>Dikarya</taxon>
        <taxon>Ascomycota</taxon>
        <taxon>Pezizomycotina</taxon>
        <taxon>Dothideomycetes</taxon>
        <taxon>Pleosporomycetidae</taxon>
        <taxon>Pleosporales</taxon>
        <taxon>Massarineae</taxon>
        <taxon>Didymosphaeriaceae</taxon>
        <taxon>Bimuria</taxon>
    </lineage>
</organism>
<protein>
    <submittedName>
        <fullName evidence="2">HET-domain-containing protein</fullName>
    </submittedName>
</protein>
<evidence type="ECO:0000259" key="1">
    <source>
        <dbReference type="Pfam" id="PF06985"/>
    </source>
</evidence>
<feature type="non-terminal residue" evidence="2">
    <location>
        <position position="241"/>
    </location>
</feature>
<name>A0A6A5UYT6_9PLEO</name>
<evidence type="ECO:0000313" key="2">
    <source>
        <dbReference type="EMBL" id="KAF1969904.1"/>
    </source>
</evidence>
<gene>
    <name evidence="2" type="ORF">BU23DRAFT_512477</name>
</gene>
<proteinExistence type="predicted"/>
<feature type="domain" description="Heterokaryon incompatibility" evidence="1">
    <location>
        <begin position="4"/>
        <end position="138"/>
    </location>
</feature>
<accession>A0A6A5UYT6</accession>
<dbReference type="InterPro" id="IPR010730">
    <property type="entry name" value="HET"/>
</dbReference>
<keyword evidence="3" id="KW-1185">Reference proteome</keyword>
<dbReference type="OrthoDB" id="4850726at2759"/>
<dbReference type="PANTHER" id="PTHR24148">
    <property type="entry name" value="ANKYRIN REPEAT DOMAIN-CONTAINING PROTEIN 39 HOMOLOG-RELATED"/>
    <property type="match status" value="1"/>
</dbReference>
<reference evidence="2" key="1">
    <citation type="journal article" date="2020" name="Stud. Mycol.">
        <title>101 Dothideomycetes genomes: a test case for predicting lifestyles and emergence of pathogens.</title>
        <authorList>
            <person name="Haridas S."/>
            <person name="Albert R."/>
            <person name="Binder M."/>
            <person name="Bloem J."/>
            <person name="Labutti K."/>
            <person name="Salamov A."/>
            <person name="Andreopoulos B."/>
            <person name="Baker S."/>
            <person name="Barry K."/>
            <person name="Bills G."/>
            <person name="Bluhm B."/>
            <person name="Cannon C."/>
            <person name="Castanera R."/>
            <person name="Culley D."/>
            <person name="Daum C."/>
            <person name="Ezra D."/>
            <person name="Gonzalez J."/>
            <person name="Henrissat B."/>
            <person name="Kuo A."/>
            <person name="Liang C."/>
            <person name="Lipzen A."/>
            <person name="Lutzoni F."/>
            <person name="Magnuson J."/>
            <person name="Mondo S."/>
            <person name="Nolan M."/>
            <person name="Ohm R."/>
            <person name="Pangilinan J."/>
            <person name="Park H.-J."/>
            <person name="Ramirez L."/>
            <person name="Alfaro M."/>
            <person name="Sun H."/>
            <person name="Tritt A."/>
            <person name="Yoshinaga Y."/>
            <person name="Zwiers L.-H."/>
            <person name="Turgeon B."/>
            <person name="Goodwin S."/>
            <person name="Spatafora J."/>
            <person name="Crous P."/>
            <person name="Grigoriev I."/>
        </authorList>
    </citation>
    <scope>NUCLEOTIDE SEQUENCE</scope>
    <source>
        <strain evidence="2">CBS 107.79</strain>
    </source>
</reference>
<sequence>MRLEEITIDGEPCDLSVNLALLFQHLRKPNGVRKLWVDALCIDQANLAERGAQVAQMDRIYAHASTVHVWLGPHADGSNDSIVLAEFLWRCAFVERISPTELFTSGDEAANMATLAALEKLTILLERPWWTRRWVVQEVALAREVLVHCGRKTVEWRKLAYATLVGITENVIRRLPSPCTHPVFERRADLEGLLGQLRTLQCTNPLDTVYALLSIASDAETWGIGAPDYDRSVVEVYMEVV</sequence>
<dbReference type="AlphaFoldDB" id="A0A6A5UYT6"/>
<dbReference type="PANTHER" id="PTHR24148:SF64">
    <property type="entry name" value="HETEROKARYON INCOMPATIBILITY DOMAIN-CONTAINING PROTEIN"/>
    <property type="match status" value="1"/>
</dbReference>
<evidence type="ECO:0000313" key="3">
    <source>
        <dbReference type="Proteomes" id="UP000800036"/>
    </source>
</evidence>